<keyword evidence="3 9" id="KW-0813">Transport</keyword>
<name>A0A2H0NC52_9BACT</name>
<keyword evidence="6 9" id="KW-1133">Transmembrane helix</keyword>
<evidence type="ECO:0000256" key="2">
    <source>
        <dbReference type="ARBA" id="ARBA00008445"/>
    </source>
</evidence>
<proteinExistence type="inferred from homology"/>
<evidence type="ECO:0000256" key="6">
    <source>
        <dbReference type="ARBA" id="ARBA00022989"/>
    </source>
</evidence>
<comment type="function">
    <text evidence="9">Involved in protein export. Participates in an early event of protein translocation.</text>
</comment>
<keyword evidence="8 9" id="KW-0472">Membrane</keyword>
<gene>
    <name evidence="10" type="primary">secG</name>
    <name evidence="10" type="ORF">COV54_02530</name>
</gene>
<keyword evidence="5 9" id="KW-0653">Protein transport</keyword>
<evidence type="ECO:0000313" key="10">
    <source>
        <dbReference type="EMBL" id="PIR06457.1"/>
    </source>
</evidence>
<feature type="transmembrane region" description="Helical" evidence="9">
    <location>
        <begin position="48"/>
        <end position="70"/>
    </location>
</feature>
<dbReference type="Pfam" id="PF03840">
    <property type="entry name" value="SecG"/>
    <property type="match status" value="1"/>
</dbReference>
<dbReference type="AlphaFoldDB" id="A0A2H0NC52"/>
<dbReference type="GO" id="GO:0009306">
    <property type="term" value="P:protein secretion"/>
    <property type="evidence" value="ECO:0007669"/>
    <property type="project" value="UniProtKB-UniRule"/>
</dbReference>
<evidence type="ECO:0000256" key="5">
    <source>
        <dbReference type="ARBA" id="ARBA00022927"/>
    </source>
</evidence>
<dbReference type="Proteomes" id="UP000228867">
    <property type="component" value="Unassembled WGS sequence"/>
</dbReference>
<evidence type="ECO:0000256" key="7">
    <source>
        <dbReference type="ARBA" id="ARBA00023010"/>
    </source>
</evidence>
<protein>
    <recommendedName>
        <fullName evidence="9">Protein-export membrane protein SecG</fullName>
    </recommendedName>
</protein>
<organism evidence="10 11">
    <name type="scientific">Candidatus Jorgensenbacteria bacterium CG11_big_fil_rev_8_21_14_0_20_38_23</name>
    <dbReference type="NCBI Taxonomy" id="1974594"/>
    <lineage>
        <taxon>Bacteria</taxon>
        <taxon>Candidatus Joergenseniibacteriota</taxon>
    </lineage>
</organism>
<dbReference type="InterPro" id="IPR004692">
    <property type="entry name" value="SecG"/>
</dbReference>
<dbReference type="GO" id="GO:0005886">
    <property type="term" value="C:plasma membrane"/>
    <property type="evidence" value="ECO:0007669"/>
    <property type="project" value="UniProtKB-SubCell"/>
</dbReference>
<evidence type="ECO:0000313" key="11">
    <source>
        <dbReference type="Proteomes" id="UP000228867"/>
    </source>
</evidence>
<keyword evidence="7 9" id="KW-0811">Translocation</keyword>
<dbReference type="EMBL" id="PCWR01000056">
    <property type="protein sequence ID" value="PIR06457.1"/>
    <property type="molecule type" value="Genomic_DNA"/>
</dbReference>
<reference evidence="10 11" key="1">
    <citation type="submission" date="2017-09" db="EMBL/GenBank/DDBJ databases">
        <title>Depth-based differentiation of microbial function through sediment-hosted aquifers and enrichment of novel symbionts in the deep terrestrial subsurface.</title>
        <authorList>
            <person name="Probst A.J."/>
            <person name="Ladd B."/>
            <person name="Jarett J.K."/>
            <person name="Geller-Mcgrath D.E."/>
            <person name="Sieber C.M."/>
            <person name="Emerson J.B."/>
            <person name="Anantharaman K."/>
            <person name="Thomas B.C."/>
            <person name="Malmstrom R."/>
            <person name="Stieglmeier M."/>
            <person name="Klingl A."/>
            <person name="Woyke T."/>
            <person name="Ryan C.M."/>
            <person name="Banfield J.F."/>
        </authorList>
    </citation>
    <scope>NUCLEOTIDE SEQUENCE [LARGE SCALE GENOMIC DNA]</scope>
    <source>
        <strain evidence="10">CG11_big_fil_rev_8_21_14_0_20_38_23</strain>
    </source>
</reference>
<keyword evidence="9" id="KW-1003">Cell membrane</keyword>
<accession>A0A2H0NC52</accession>
<evidence type="ECO:0000256" key="3">
    <source>
        <dbReference type="ARBA" id="ARBA00022448"/>
    </source>
</evidence>
<sequence length="72" mass="7841">MILIIGQIVISLVLIFLVLIQERSAGLSILFGGAGGTPYQTRRGMEKFIFWATIVSAVIFAILAVIHLVVQI</sequence>
<comment type="similarity">
    <text evidence="2 9">Belongs to the SecG family.</text>
</comment>
<evidence type="ECO:0000256" key="1">
    <source>
        <dbReference type="ARBA" id="ARBA00004141"/>
    </source>
</evidence>
<comment type="caution">
    <text evidence="10">The sequence shown here is derived from an EMBL/GenBank/DDBJ whole genome shotgun (WGS) entry which is preliminary data.</text>
</comment>
<comment type="subcellular location">
    <subcellularLocation>
        <location evidence="9">Cell membrane</location>
        <topology evidence="9">Multi-pass membrane protein</topology>
    </subcellularLocation>
    <subcellularLocation>
        <location evidence="1">Membrane</location>
        <topology evidence="1">Multi-pass membrane protein</topology>
    </subcellularLocation>
</comment>
<evidence type="ECO:0000256" key="4">
    <source>
        <dbReference type="ARBA" id="ARBA00022692"/>
    </source>
</evidence>
<evidence type="ECO:0000256" key="9">
    <source>
        <dbReference type="RuleBase" id="RU365087"/>
    </source>
</evidence>
<keyword evidence="4 9" id="KW-0812">Transmembrane</keyword>
<comment type="caution">
    <text evidence="9">Lacks conserved residue(s) required for the propagation of feature annotation.</text>
</comment>
<dbReference type="GO" id="GO:0015450">
    <property type="term" value="F:protein-transporting ATPase activity"/>
    <property type="evidence" value="ECO:0007669"/>
    <property type="project" value="UniProtKB-UniRule"/>
</dbReference>
<evidence type="ECO:0000256" key="8">
    <source>
        <dbReference type="ARBA" id="ARBA00023136"/>
    </source>
</evidence>
<dbReference type="NCBIfam" id="TIGR00810">
    <property type="entry name" value="secG"/>
    <property type="match status" value="1"/>
</dbReference>